<comment type="caution">
    <text evidence="11">Lacks conserved residue(s) required for the propagation of feature annotation.</text>
</comment>
<evidence type="ECO:0000256" key="6">
    <source>
        <dbReference type="ARBA" id="ARBA00022475"/>
    </source>
</evidence>
<evidence type="ECO:0000256" key="1">
    <source>
        <dbReference type="ARBA" id="ARBA00003384"/>
    </source>
</evidence>
<dbReference type="GO" id="GO:0015420">
    <property type="term" value="F:ABC-type vitamin B12 transporter activity"/>
    <property type="evidence" value="ECO:0007669"/>
    <property type="project" value="UniProtKB-UniRule"/>
</dbReference>
<dbReference type="HAMAP" id="MF_00024">
    <property type="entry name" value="CobD_CbiB"/>
    <property type="match status" value="1"/>
</dbReference>
<protein>
    <recommendedName>
        <fullName evidence="5 11">Probable cobalamin biosynthesis protein CobD</fullName>
    </recommendedName>
</protein>
<dbReference type="PANTHER" id="PTHR34308:SF1">
    <property type="entry name" value="COBALAMIN BIOSYNTHESIS PROTEIN CBIB"/>
    <property type="match status" value="1"/>
</dbReference>
<dbReference type="InterPro" id="IPR004485">
    <property type="entry name" value="Cobalamin_biosynth_CobD/CbiB"/>
</dbReference>
<feature type="transmembrane region" description="Helical" evidence="11">
    <location>
        <begin position="180"/>
        <end position="201"/>
    </location>
</feature>
<comment type="function">
    <text evidence="1 11">Converts cobyric acid to cobinamide by the addition of aminopropanol on the F carboxylic group.</text>
</comment>
<keyword evidence="10 11" id="KW-0472">Membrane</keyword>
<evidence type="ECO:0000256" key="2">
    <source>
        <dbReference type="ARBA" id="ARBA00004651"/>
    </source>
</evidence>
<sequence>MTDRDENCSIRLRTREGRLVVTTAILLAVALGLDHVAGEPRNAFHPVAWLGRLIAPLDREWSEHEHFQRLAGVPIALAVPLVPAAAAAGFVLAATALSALAGIGAAALVLWLTISLRSLLELTDEVVRATAGSAAELETARDRVRGLIGRDTASLSPAELRSGALESAAENLADGLVATLLPFALLAPFSLPAAAAAAAWVKGVNTLDSMLGYPSKPHGTASARLDDFVMWVPARLSAVSIALGAGAPLALRHAAAWARTPPSPNSGWPMATLACALSVRLRKRDVYDLNPDAELPALEDSERATSVIRVAAVVSAVLALALATGVAVLAAQFGIVDGPPIAESPLLQPQPALAEVAQWP</sequence>
<evidence type="ECO:0000313" key="12">
    <source>
        <dbReference type="EMBL" id="ELY93971.1"/>
    </source>
</evidence>
<dbReference type="UniPathway" id="UPA00148"/>
<dbReference type="Proteomes" id="UP000011519">
    <property type="component" value="Unassembled WGS sequence"/>
</dbReference>
<dbReference type="PANTHER" id="PTHR34308">
    <property type="entry name" value="COBALAMIN BIOSYNTHESIS PROTEIN CBIB"/>
    <property type="match status" value="1"/>
</dbReference>
<keyword evidence="9 11" id="KW-1133">Transmembrane helix</keyword>
<dbReference type="PATRIC" id="fig|1227493.4.peg.928"/>
<evidence type="ECO:0000256" key="7">
    <source>
        <dbReference type="ARBA" id="ARBA00022573"/>
    </source>
</evidence>
<keyword evidence="13" id="KW-1185">Reference proteome</keyword>
<evidence type="ECO:0000256" key="8">
    <source>
        <dbReference type="ARBA" id="ARBA00022692"/>
    </source>
</evidence>
<feature type="transmembrane region" description="Helical" evidence="11">
    <location>
        <begin position="19"/>
        <end position="37"/>
    </location>
</feature>
<evidence type="ECO:0000313" key="13">
    <source>
        <dbReference type="Proteomes" id="UP000011519"/>
    </source>
</evidence>
<comment type="caution">
    <text evidence="12">The sequence shown here is derived from an EMBL/GenBank/DDBJ whole genome shotgun (WGS) entry which is preliminary data.</text>
</comment>
<dbReference type="GO" id="GO:0009236">
    <property type="term" value="P:cobalamin biosynthetic process"/>
    <property type="evidence" value="ECO:0007669"/>
    <property type="project" value="UniProtKB-UniRule"/>
</dbReference>
<dbReference type="EMBL" id="AOIM01000013">
    <property type="protein sequence ID" value="ELY93971.1"/>
    <property type="molecule type" value="Genomic_DNA"/>
</dbReference>
<dbReference type="AlphaFoldDB" id="M0A6J5"/>
<dbReference type="STRING" id="1227493.C483_04809"/>
<keyword evidence="6 11" id="KW-1003">Cell membrane</keyword>
<keyword evidence="8 11" id="KW-0812">Transmembrane</keyword>
<proteinExistence type="inferred from homology"/>
<evidence type="ECO:0000256" key="9">
    <source>
        <dbReference type="ARBA" id="ARBA00022989"/>
    </source>
</evidence>
<gene>
    <name evidence="11" type="primary">cobD</name>
    <name evidence="12" type="ORF">C483_04809</name>
</gene>
<dbReference type="GO" id="GO:0005886">
    <property type="term" value="C:plasma membrane"/>
    <property type="evidence" value="ECO:0007669"/>
    <property type="project" value="UniProtKB-SubCell"/>
</dbReference>
<feature type="transmembrane region" description="Helical" evidence="11">
    <location>
        <begin position="84"/>
        <end position="112"/>
    </location>
</feature>
<organism evidence="12 13">
    <name type="scientific">Natrialba hulunbeirensis JCM 10989</name>
    <dbReference type="NCBI Taxonomy" id="1227493"/>
    <lineage>
        <taxon>Archaea</taxon>
        <taxon>Methanobacteriati</taxon>
        <taxon>Methanobacteriota</taxon>
        <taxon>Stenosarchaea group</taxon>
        <taxon>Halobacteria</taxon>
        <taxon>Halobacteriales</taxon>
        <taxon>Natrialbaceae</taxon>
        <taxon>Natrialba</taxon>
    </lineage>
</organism>
<evidence type="ECO:0000256" key="3">
    <source>
        <dbReference type="ARBA" id="ARBA00004953"/>
    </source>
</evidence>
<feature type="transmembrane region" description="Helical" evidence="11">
    <location>
        <begin position="310"/>
        <end position="335"/>
    </location>
</feature>
<comment type="similarity">
    <text evidence="4 11">Belongs to the CobD/CbiB family.</text>
</comment>
<comment type="pathway">
    <text evidence="3 11">Cofactor biosynthesis; adenosylcobalamin biosynthesis.</text>
</comment>
<dbReference type="GO" id="GO:0048472">
    <property type="term" value="F:threonine-phosphate decarboxylase activity"/>
    <property type="evidence" value="ECO:0007669"/>
    <property type="project" value="InterPro"/>
</dbReference>
<evidence type="ECO:0000256" key="11">
    <source>
        <dbReference type="HAMAP-Rule" id="MF_00024"/>
    </source>
</evidence>
<name>M0A6J5_9EURY</name>
<evidence type="ECO:0000256" key="4">
    <source>
        <dbReference type="ARBA" id="ARBA00006263"/>
    </source>
</evidence>
<keyword evidence="7 11" id="KW-0169">Cobalamin biosynthesis</keyword>
<evidence type="ECO:0000256" key="10">
    <source>
        <dbReference type="ARBA" id="ARBA00023136"/>
    </source>
</evidence>
<evidence type="ECO:0000256" key="5">
    <source>
        <dbReference type="ARBA" id="ARBA00016185"/>
    </source>
</evidence>
<accession>M0A6J5</accession>
<reference evidence="12 13" key="1">
    <citation type="journal article" date="2014" name="PLoS Genet.">
        <title>Phylogenetically driven sequencing of extremely halophilic archaea reveals strategies for static and dynamic osmo-response.</title>
        <authorList>
            <person name="Becker E.A."/>
            <person name="Seitzer P.M."/>
            <person name="Tritt A."/>
            <person name="Larsen D."/>
            <person name="Krusor M."/>
            <person name="Yao A.I."/>
            <person name="Wu D."/>
            <person name="Madern D."/>
            <person name="Eisen J.A."/>
            <person name="Darling A.E."/>
            <person name="Facciotti M.T."/>
        </authorList>
    </citation>
    <scope>NUCLEOTIDE SEQUENCE [LARGE SCALE GENOMIC DNA]</scope>
    <source>
        <strain evidence="12 13">JCM 10989</strain>
    </source>
</reference>
<comment type="subcellular location">
    <subcellularLocation>
        <location evidence="2 11">Cell membrane</location>
        <topology evidence="2 11">Multi-pass membrane protein</topology>
    </subcellularLocation>
</comment>
<dbReference type="Pfam" id="PF03186">
    <property type="entry name" value="CobD_Cbib"/>
    <property type="match status" value="1"/>
</dbReference>